<feature type="compositionally biased region" description="Basic residues" evidence="1">
    <location>
        <begin position="240"/>
        <end position="258"/>
    </location>
</feature>
<accession>A0AAE1GVH0</accession>
<feature type="domain" description="Retrovirus-related Pol polyprotein from transposon TNT 1-94-like beta-barrel" evidence="2">
    <location>
        <begin position="386"/>
        <end position="466"/>
    </location>
</feature>
<reference evidence="3" key="2">
    <citation type="journal article" date="2023" name="BMC Genomics">
        <title>Pest status, molecular evolution, and epigenetic factors derived from the genome assembly of Frankliniella fusca, a thysanopteran phytovirus vector.</title>
        <authorList>
            <person name="Catto M.A."/>
            <person name="Labadie P.E."/>
            <person name="Jacobson A.L."/>
            <person name="Kennedy G.G."/>
            <person name="Srinivasan R."/>
            <person name="Hunt B.G."/>
        </authorList>
    </citation>
    <scope>NUCLEOTIDE SEQUENCE</scope>
    <source>
        <strain evidence="3">PL_HMW_Pooled</strain>
    </source>
</reference>
<sequence>MSTNTADGDGPGTQKTASVGDASNAASTSSSNQYLPPFDKLTGDDNWADWKMLMELYLGELYSCTQQDPPADVLKDRNSAEFKKDLLARQRISFAIDSNLVKYLRGATTAHQTWQRLCQAFEDKGVFKRAALLRKILNLKQTTTLEKFVLDMKDLVSQIDATGKSLDEEVCAVLLFNNCKPEHKSFCQIVERTCQTKLSDGTTTFEFKVVCDEFLREANKIKSQDSVLEDPKPALMARPGKTRGSWRPRGGHNAHNGRRPPPGGHSGYYQKPNNGPSGSASASSGEKTRVYPAYPSCKYCKKTNHPENKCRYKPANNTGQKRTGSADSSADGPPNPKIAKTDGPSARGPPNWFLKMAKLGECSDPNMAEVKEIDALVADYNKNVKFYIDSGAFTSMCPDIDCLHDYVSTPNLPVECAGKQILMTKGTGTLILKDKPNGLDKMYNVTHVPGLTSSLLSVSAIAQNGYDVVFSKDHCERSVIFDETTFPALNSQKSPAPNAAPQPSPSDRFVVAPQPITTNAMVPHNQLLPQATKENESLGPDPPVDTASISTDDHTPPEPELESTHAPKACNSNTLPDTIPTVSTEIELKSINKELRSLRTFVVSSTLNPNPSQ</sequence>
<evidence type="ECO:0000259" key="2">
    <source>
        <dbReference type="Pfam" id="PF22936"/>
    </source>
</evidence>
<feature type="compositionally biased region" description="Polar residues" evidence="1">
    <location>
        <begin position="570"/>
        <end position="580"/>
    </location>
</feature>
<organism evidence="3 4">
    <name type="scientific">Frankliniella fusca</name>
    <dbReference type="NCBI Taxonomy" id="407009"/>
    <lineage>
        <taxon>Eukaryota</taxon>
        <taxon>Metazoa</taxon>
        <taxon>Ecdysozoa</taxon>
        <taxon>Arthropoda</taxon>
        <taxon>Hexapoda</taxon>
        <taxon>Insecta</taxon>
        <taxon>Pterygota</taxon>
        <taxon>Neoptera</taxon>
        <taxon>Paraneoptera</taxon>
        <taxon>Thysanoptera</taxon>
        <taxon>Terebrantia</taxon>
        <taxon>Thripoidea</taxon>
        <taxon>Thripidae</taxon>
        <taxon>Frankliniella</taxon>
    </lineage>
</organism>
<feature type="compositionally biased region" description="Low complexity" evidence="1">
    <location>
        <begin position="22"/>
        <end position="32"/>
    </location>
</feature>
<dbReference type="Pfam" id="PF14223">
    <property type="entry name" value="Retrotran_gag_2"/>
    <property type="match status" value="1"/>
</dbReference>
<reference evidence="3" key="1">
    <citation type="submission" date="2021-07" db="EMBL/GenBank/DDBJ databases">
        <authorList>
            <person name="Catto M.A."/>
            <person name="Jacobson A."/>
            <person name="Kennedy G."/>
            <person name="Labadie P."/>
            <person name="Hunt B.G."/>
            <person name="Srinivasan R."/>
        </authorList>
    </citation>
    <scope>NUCLEOTIDE SEQUENCE</scope>
    <source>
        <strain evidence="3">PL_HMW_Pooled</strain>
        <tissue evidence="3">Head</tissue>
    </source>
</reference>
<feature type="compositionally biased region" description="Basic and acidic residues" evidence="1">
    <location>
        <begin position="551"/>
        <end position="565"/>
    </location>
</feature>
<dbReference type="AlphaFoldDB" id="A0AAE1GVH0"/>
<feature type="region of interest" description="Disordered" evidence="1">
    <location>
        <begin position="225"/>
        <end position="287"/>
    </location>
</feature>
<dbReference type="InterPro" id="IPR054722">
    <property type="entry name" value="PolX-like_BBD"/>
</dbReference>
<dbReference type="EMBL" id="JAHWGI010000134">
    <property type="protein sequence ID" value="KAK3909909.1"/>
    <property type="molecule type" value="Genomic_DNA"/>
</dbReference>
<feature type="compositionally biased region" description="Polar residues" evidence="1">
    <location>
        <begin position="315"/>
        <end position="328"/>
    </location>
</feature>
<proteinExistence type="predicted"/>
<evidence type="ECO:0000313" key="4">
    <source>
        <dbReference type="Proteomes" id="UP001219518"/>
    </source>
</evidence>
<feature type="region of interest" description="Disordered" evidence="1">
    <location>
        <begin position="308"/>
        <end position="350"/>
    </location>
</feature>
<gene>
    <name evidence="3" type="ORF">KUF71_019918</name>
</gene>
<evidence type="ECO:0000313" key="3">
    <source>
        <dbReference type="EMBL" id="KAK3909909.1"/>
    </source>
</evidence>
<feature type="region of interest" description="Disordered" evidence="1">
    <location>
        <begin position="488"/>
        <end position="508"/>
    </location>
</feature>
<feature type="compositionally biased region" description="Low complexity" evidence="1">
    <location>
        <begin position="272"/>
        <end position="285"/>
    </location>
</feature>
<feature type="region of interest" description="Disordered" evidence="1">
    <location>
        <begin position="533"/>
        <end position="580"/>
    </location>
</feature>
<dbReference type="Pfam" id="PF22936">
    <property type="entry name" value="Pol_BBD"/>
    <property type="match status" value="1"/>
</dbReference>
<evidence type="ECO:0000256" key="1">
    <source>
        <dbReference type="SAM" id="MobiDB-lite"/>
    </source>
</evidence>
<comment type="caution">
    <text evidence="3">The sequence shown here is derived from an EMBL/GenBank/DDBJ whole genome shotgun (WGS) entry which is preliminary data.</text>
</comment>
<dbReference type="Proteomes" id="UP001219518">
    <property type="component" value="Unassembled WGS sequence"/>
</dbReference>
<feature type="region of interest" description="Disordered" evidence="1">
    <location>
        <begin position="1"/>
        <end position="35"/>
    </location>
</feature>
<dbReference type="PANTHER" id="PTHR47481">
    <property type="match status" value="1"/>
</dbReference>
<protein>
    <submittedName>
        <fullName evidence="3">Retrovirus-related Pol polyprotein from transposon TNT 1-94</fullName>
    </submittedName>
</protein>
<name>A0AAE1GVH0_9NEOP</name>
<dbReference type="PANTHER" id="PTHR47481:SF31">
    <property type="entry name" value="OS01G0873500 PROTEIN"/>
    <property type="match status" value="1"/>
</dbReference>
<keyword evidence="4" id="KW-1185">Reference proteome</keyword>